<dbReference type="PANTHER" id="PTHR45906">
    <property type="entry name" value="ALPHA-N-ACETYL-NEURAMINYL-2,3-BETA-GALACTOSYL-1, 3-N-ACETYL-GALACTOSAMINIDE ALPHA-2,6-SIALYLTRANSFERASE-LIKE"/>
    <property type="match status" value="1"/>
</dbReference>
<evidence type="ECO:0000256" key="13">
    <source>
        <dbReference type="ARBA" id="ARBA00023180"/>
    </source>
</evidence>
<evidence type="ECO:0000256" key="3">
    <source>
        <dbReference type="ARBA" id="ARBA00022676"/>
    </source>
</evidence>
<comment type="similarity">
    <text evidence="2">Belongs to the glycosyltransferase 29 family.</text>
</comment>
<evidence type="ECO:0000256" key="12">
    <source>
        <dbReference type="ARBA" id="ARBA00023157"/>
    </source>
</evidence>
<proteinExistence type="inferred from homology"/>
<keyword evidence="3 15" id="KW-0328">Glycosyltransferase</keyword>
<gene>
    <name evidence="15" type="ORF">BSL78_25194</name>
</gene>
<name>A0A2G8JQB1_STIJA</name>
<keyword evidence="13" id="KW-0325">Glycoprotein</keyword>
<evidence type="ECO:0000256" key="10">
    <source>
        <dbReference type="ARBA" id="ARBA00023098"/>
    </source>
</evidence>
<evidence type="ECO:0000256" key="2">
    <source>
        <dbReference type="ARBA" id="ARBA00006003"/>
    </source>
</evidence>
<dbReference type="GO" id="GO:0001574">
    <property type="term" value="P:ganglioside biosynthetic process"/>
    <property type="evidence" value="ECO:0007669"/>
    <property type="project" value="TreeGrafter"/>
</dbReference>
<reference evidence="15 16" key="1">
    <citation type="journal article" date="2017" name="PLoS Biol.">
        <title>The sea cucumber genome provides insights into morphological evolution and visceral regeneration.</title>
        <authorList>
            <person name="Zhang X."/>
            <person name="Sun L."/>
            <person name="Yuan J."/>
            <person name="Sun Y."/>
            <person name="Gao Y."/>
            <person name="Zhang L."/>
            <person name="Li S."/>
            <person name="Dai H."/>
            <person name="Hamel J.F."/>
            <person name="Liu C."/>
            <person name="Yu Y."/>
            <person name="Liu S."/>
            <person name="Lin W."/>
            <person name="Guo K."/>
            <person name="Jin S."/>
            <person name="Xu P."/>
            <person name="Storey K.B."/>
            <person name="Huan P."/>
            <person name="Zhang T."/>
            <person name="Zhou Y."/>
            <person name="Zhang J."/>
            <person name="Lin C."/>
            <person name="Li X."/>
            <person name="Xing L."/>
            <person name="Huo D."/>
            <person name="Sun M."/>
            <person name="Wang L."/>
            <person name="Mercier A."/>
            <person name="Li F."/>
            <person name="Yang H."/>
            <person name="Xiang J."/>
        </authorList>
    </citation>
    <scope>NUCLEOTIDE SEQUENCE [LARGE SCALE GENOMIC DNA]</scope>
    <source>
        <strain evidence="15">Shaxun</strain>
        <tissue evidence="15">Muscle</tissue>
    </source>
</reference>
<dbReference type="STRING" id="307972.A0A2G8JQB1"/>
<keyword evidence="6" id="KW-0735">Signal-anchor</keyword>
<dbReference type="EMBL" id="MRZV01001423">
    <property type="protein sequence ID" value="PIK37971.1"/>
    <property type="molecule type" value="Genomic_DNA"/>
</dbReference>
<evidence type="ECO:0000313" key="15">
    <source>
        <dbReference type="EMBL" id="PIK37971.1"/>
    </source>
</evidence>
<evidence type="ECO:0000256" key="1">
    <source>
        <dbReference type="ARBA" id="ARBA00004323"/>
    </source>
</evidence>
<evidence type="ECO:0000256" key="8">
    <source>
        <dbReference type="ARBA" id="ARBA00022989"/>
    </source>
</evidence>
<evidence type="ECO:0000256" key="14">
    <source>
        <dbReference type="ARBA" id="ARBA00043744"/>
    </source>
</evidence>
<dbReference type="AlphaFoldDB" id="A0A2G8JQB1"/>
<evidence type="ECO:0000256" key="6">
    <source>
        <dbReference type="ARBA" id="ARBA00022968"/>
    </source>
</evidence>
<keyword evidence="10" id="KW-0443">Lipid metabolism</keyword>
<comment type="catalytic activity">
    <reaction evidence="14">
        <text>a ganglioside GM1b (d18:1(4E)) + CMP-N-acetyl-beta-neuraminate = a ganglioside GD1alpha (d18:1(4E)) + CMP + H(+)</text>
        <dbReference type="Rhea" id="RHEA:41968"/>
        <dbReference type="ChEBI" id="CHEBI:15378"/>
        <dbReference type="ChEBI" id="CHEBI:57812"/>
        <dbReference type="ChEBI" id="CHEBI:60377"/>
        <dbReference type="ChEBI" id="CHEBI:78568"/>
        <dbReference type="ChEBI" id="CHEBI:78569"/>
    </reaction>
    <physiologicalReaction direction="left-to-right" evidence="14">
        <dbReference type="Rhea" id="RHEA:41969"/>
    </physiologicalReaction>
</comment>
<dbReference type="PANTHER" id="PTHR45906:SF1">
    <property type="entry name" value="ALPHA-N-ACETYL-NEURAMINYL-2,3-BETA-GALACTOSYL-1, 3-N-ACETYL-GALACTOSAMINIDE ALPHA-2,6-SIALYLTRANSFERASE-LIKE"/>
    <property type="match status" value="1"/>
</dbReference>
<evidence type="ECO:0000256" key="5">
    <source>
        <dbReference type="ARBA" id="ARBA00022692"/>
    </source>
</evidence>
<keyword evidence="5" id="KW-0812">Transmembrane</keyword>
<evidence type="ECO:0000256" key="9">
    <source>
        <dbReference type="ARBA" id="ARBA00023034"/>
    </source>
</evidence>
<evidence type="ECO:0000256" key="4">
    <source>
        <dbReference type="ARBA" id="ARBA00022679"/>
    </source>
</evidence>
<dbReference type="InterPro" id="IPR038578">
    <property type="entry name" value="GT29-like_sf"/>
</dbReference>
<keyword evidence="12" id="KW-1015">Disulfide bond</keyword>
<keyword evidence="9" id="KW-0333">Golgi apparatus</keyword>
<dbReference type="GO" id="GO:0001665">
    <property type="term" value="F:alpha-N-acetylgalactosaminide alpha-2,6-sialyltransferase activity"/>
    <property type="evidence" value="ECO:0007669"/>
    <property type="project" value="TreeGrafter"/>
</dbReference>
<keyword evidence="8" id="KW-1133">Transmembrane helix</keyword>
<keyword evidence="4 15" id="KW-0808">Transferase</keyword>
<dbReference type="GO" id="GO:0000139">
    <property type="term" value="C:Golgi membrane"/>
    <property type="evidence" value="ECO:0007669"/>
    <property type="project" value="UniProtKB-SubCell"/>
</dbReference>
<sequence length="354" mass="40542">MNDAPSRGFSKDVGARTSLRMIGFQAVPNVLKKKDVLLMGSAKPRYLVMWGPDREMESNGTGKGYNHLKALAMMLEQQGTECFLLKEEEMAYNNRLYEAETGQNRFNSLVKIFHIPVHIRSPELYCQKCSVISSSSHILHSGAGPAIDADRQCVFRMNTAPTLQFENDVGARTTVRVLAHASVSSLFKSQKSLLGHPNATKYLIAWGPHQFMKEGGLSYRRLKGLAKHYPKVDFYVASHDEMEYADLLFEKETGRSRAKSGSWLTTGWFTMILARSVCSEIHVYGMVGENYCKKEQGRKHPYHYYNLHSQDECEYYRFMERSFNGGHRFMTEKAIFASWAKLSPKIYFHQPEWD</sequence>
<dbReference type="OrthoDB" id="10264956at2759"/>
<evidence type="ECO:0000256" key="11">
    <source>
        <dbReference type="ARBA" id="ARBA00023136"/>
    </source>
</evidence>
<evidence type="ECO:0000313" key="16">
    <source>
        <dbReference type="Proteomes" id="UP000230750"/>
    </source>
</evidence>
<keyword evidence="7" id="KW-0730">Sialic acid</keyword>
<dbReference type="InterPro" id="IPR001675">
    <property type="entry name" value="Glyco_trans_29"/>
</dbReference>
<comment type="caution">
    <text evidence="15">The sequence shown here is derived from an EMBL/GenBank/DDBJ whole genome shotgun (WGS) entry which is preliminary data.</text>
</comment>
<dbReference type="Gene3D" id="3.90.1480.20">
    <property type="entry name" value="Glycosyl transferase family 29"/>
    <property type="match status" value="2"/>
</dbReference>
<keyword evidence="11" id="KW-0472">Membrane</keyword>
<evidence type="ECO:0000256" key="7">
    <source>
        <dbReference type="ARBA" id="ARBA00022981"/>
    </source>
</evidence>
<keyword evidence="16" id="KW-1185">Reference proteome</keyword>
<comment type="subcellular location">
    <subcellularLocation>
        <location evidence="1">Golgi apparatus membrane</location>
        <topology evidence="1">Single-pass type II membrane protein</topology>
    </subcellularLocation>
</comment>
<dbReference type="Proteomes" id="UP000230750">
    <property type="component" value="Unassembled WGS sequence"/>
</dbReference>
<accession>A0A2G8JQB1</accession>
<protein>
    <submittedName>
        <fullName evidence="15">Alpha-N-acetylgalactosaminide alpha-2,6-sialyltransferase 3</fullName>
    </submittedName>
</protein>
<dbReference type="Pfam" id="PF00777">
    <property type="entry name" value="Glyco_transf_29"/>
    <property type="match status" value="1"/>
</dbReference>
<organism evidence="15 16">
    <name type="scientific">Stichopus japonicus</name>
    <name type="common">Sea cucumber</name>
    <dbReference type="NCBI Taxonomy" id="307972"/>
    <lineage>
        <taxon>Eukaryota</taxon>
        <taxon>Metazoa</taxon>
        <taxon>Echinodermata</taxon>
        <taxon>Eleutherozoa</taxon>
        <taxon>Echinozoa</taxon>
        <taxon>Holothuroidea</taxon>
        <taxon>Aspidochirotacea</taxon>
        <taxon>Aspidochirotida</taxon>
        <taxon>Stichopodidae</taxon>
        <taxon>Apostichopus</taxon>
    </lineage>
</organism>